<protein>
    <submittedName>
        <fullName evidence="1">Uncharacterized protein</fullName>
    </submittedName>
</protein>
<reference evidence="1 2" key="1">
    <citation type="submission" date="2019-07" db="EMBL/GenBank/DDBJ databases">
        <authorList>
            <person name="Jastrzebski P J."/>
            <person name="Paukszto L."/>
            <person name="Jastrzebski P J."/>
        </authorList>
    </citation>
    <scope>NUCLEOTIDE SEQUENCE [LARGE SCALE GENOMIC DNA]</scope>
    <source>
        <strain evidence="1 2">WMS-il1</strain>
    </source>
</reference>
<feature type="non-terminal residue" evidence="1">
    <location>
        <position position="1"/>
    </location>
</feature>
<dbReference type="Proteomes" id="UP000321570">
    <property type="component" value="Unassembled WGS sequence"/>
</dbReference>
<gene>
    <name evidence="1" type="ORF">WMSIL1_LOCUS2857</name>
</gene>
<organism evidence="1 2">
    <name type="scientific">Hymenolepis diminuta</name>
    <name type="common">Rat tapeworm</name>
    <dbReference type="NCBI Taxonomy" id="6216"/>
    <lineage>
        <taxon>Eukaryota</taxon>
        <taxon>Metazoa</taxon>
        <taxon>Spiralia</taxon>
        <taxon>Lophotrochozoa</taxon>
        <taxon>Platyhelminthes</taxon>
        <taxon>Cestoda</taxon>
        <taxon>Eucestoda</taxon>
        <taxon>Cyclophyllidea</taxon>
        <taxon>Hymenolepididae</taxon>
        <taxon>Hymenolepis</taxon>
    </lineage>
</organism>
<keyword evidence="2" id="KW-1185">Reference proteome</keyword>
<dbReference type="EMBL" id="CABIJS010000087">
    <property type="protein sequence ID" value="VUZ42167.1"/>
    <property type="molecule type" value="Genomic_DNA"/>
</dbReference>
<accession>A0A564Y4E7</accession>
<dbReference type="AlphaFoldDB" id="A0A564Y4E7"/>
<proteinExistence type="predicted"/>
<evidence type="ECO:0000313" key="2">
    <source>
        <dbReference type="Proteomes" id="UP000321570"/>
    </source>
</evidence>
<name>A0A564Y4E7_HYMDI</name>
<sequence>RRSNNLSVNAISFLTSAHGSRLYLQHSRYLNCIRAIAMVRVFATGNLLEARFQTELDLTRRCKDLSKAFPNASSG</sequence>
<evidence type="ECO:0000313" key="1">
    <source>
        <dbReference type="EMBL" id="VUZ42167.1"/>
    </source>
</evidence>